<dbReference type="AlphaFoldDB" id="A0A8B6H7U6"/>
<proteinExistence type="predicted"/>
<feature type="region of interest" description="Disordered" evidence="1">
    <location>
        <begin position="52"/>
        <end position="99"/>
    </location>
</feature>
<evidence type="ECO:0000313" key="3">
    <source>
        <dbReference type="Proteomes" id="UP000596742"/>
    </source>
</evidence>
<dbReference type="EMBL" id="UYJE01009617">
    <property type="protein sequence ID" value="VDI74970.1"/>
    <property type="molecule type" value="Genomic_DNA"/>
</dbReference>
<dbReference type="Proteomes" id="UP000596742">
    <property type="component" value="Unassembled WGS sequence"/>
</dbReference>
<organism evidence="2 3">
    <name type="scientific">Mytilus galloprovincialis</name>
    <name type="common">Mediterranean mussel</name>
    <dbReference type="NCBI Taxonomy" id="29158"/>
    <lineage>
        <taxon>Eukaryota</taxon>
        <taxon>Metazoa</taxon>
        <taxon>Spiralia</taxon>
        <taxon>Lophotrochozoa</taxon>
        <taxon>Mollusca</taxon>
        <taxon>Bivalvia</taxon>
        <taxon>Autobranchia</taxon>
        <taxon>Pteriomorphia</taxon>
        <taxon>Mytilida</taxon>
        <taxon>Mytiloidea</taxon>
        <taxon>Mytilidae</taxon>
        <taxon>Mytilinae</taxon>
        <taxon>Mytilus</taxon>
    </lineage>
</organism>
<reference evidence="2" key="1">
    <citation type="submission" date="2018-11" db="EMBL/GenBank/DDBJ databases">
        <authorList>
            <person name="Alioto T."/>
            <person name="Alioto T."/>
        </authorList>
    </citation>
    <scope>NUCLEOTIDE SEQUENCE</scope>
</reference>
<name>A0A8B6H7U6_MYTGA</name>
<sequence length="99" mass="11169">MVIRERDSQNMHDNLCSKCKGLEDDILDTLWGDYPRLINTTEEADIVIQKTSAQAEDFERSAPSSSDDYPYGSSSAEKSKEILPKPSSEEAMEYMTVKT</sequence>
<accession>A0A8B6H7U6</accession>
<feature type="compositionally biased region" description="Low complexity" evidence="1">
    <location>
        <begin position="61"/>
        <end position="76"/>
    </location>
</feature>
<keyword evidence="3" id="KW-1185">Reference proteome</keyword>
<evidence type="ECO:0000313" key="2">
    <source>
        <dbReference type="EMBL" id="VDI74970.1"/>
    </source>
</evidence>
<comment type="caution">
    <text evidence="2">The sequence shown here is derived from an EMBL/GenBank/DDBJ whole genome shotgun (WGS) entry which is preliminary data.</text>
</comment>
<evidence type="ECO:0000256" key="1">
    <source>
        <dbReference type="SAM" id="MobiDB-lite"/>
    </source>
</evidence>
<protein>
    <submittedName>
        <fullName evidence="2">Uncharacterized protein</fullName>
    </submittedName>
</protein>
<gene>
    <name evidence="2" type="ORF">MGAL_10B027032</name>
</gene>